<comment type="caution">
    <text evidence="2">The sequence shown here is derived from an EMBL/GenBank/DDBJ whole genome shotgun (WGS) entry which is preliminary data.</text>
</comment>
<evidence type="ECO:0000256" key="1">
    <source>
        <dbReference type="SAM" id="MobiDB-lite"/>
    </source>
</evidence>
<feature type="region of interest" description="Disordered" evidence="1">
    <location>
        <begin position="197"/>
        <end position="234"/>
    </location>
</feature>
<keyword evidence="3" id="KW-1185">Reference proteome</keyword>
<evidence type="ECO:0000313" key="2">
    <source>
        <dbReference type="EMBL" id="CAB1431334.1"/>
    </source>
</evidence>
<dbReference type="AlphaFoldDB" id="A0A9N7UFZ7"/>
<evidence type="ECO:0000313" key="3">
    <source>
        <dbReference type="Proteomes" id="UP001153269"/>
    </source>
</evidence>
<reference evidence="2" key="1">
    <citation type="submission" date="2020-03" db="EMBL/GenBank/DDBJ databases">
        <authorList>
            <person name="Weist P."/>
        </authorList>
    </citation>
    <scope>NUCLEOTIDE SEQUENCE</scope>
</reference>
<gene>
    <name evidence="2" type="ORF">PLEPLA_LOCUS19379</name>
</gene>
<accession>A0A9N7UFZ7</accession>
<name>A0A9N7UFZ7_PLEPL</name>
<sequence>MRMMVMRMSQPHPSLFHAFLLPSAADVRSRDKAGDDFKLCHHPSAPLTRGHPAHARRWAPASYLYPQSVDMWSPPLPSPPPPPSPLHPHLVHDLSEPAPSSWSQSWHEITSFLLLFFSLCGPRTAPPSPPWTLRCKPGARGVLASLLQRKDVSRSPVLLLHLLSLAPWTVFALLPLSSPLCPRFPPPLPRLLQPRRANEGAEAGERGGRAHKAIGWEDLRPPPSVVREGACRDV</sequence>
<protein>
    <submittedName>
        <fullName evidence="2">Uncharacterized protein</fullName>
    </submittedName>
</protein>
<organism evidence="2 3">
    <name type="scientific">Pleuronectes platessa</name>
    <name type="common">European plaice</name>
    <dbReference type="NCBI Taxonomy" id="8262"/>
    <lineage>
        <taxon>Eukaryota</taxon>
        <taxon>Metazoa</taxon>
        <taxon>Chordata</taxon>
        <taxon>Craniata</taxon>
        <taxon>Vertebrata</taxon>
        <taxon>Euteleostomi</taxon>
        <taxon>Actinopterygii</taxon>
        <taxon>Neopterygii</taxon>
        <taxon>Teleostei</taxon>
        <taxon>Neoteleostei</taxon>
        <taxon>Acanthomorphata</taxon>
        <taxon>Carangaria</taxon>
        <taxon>Pleuronectiformes</taxon>
        <taxon>Pleuronectoidei</taxon>
        <taxon>Pleuronectidae</taxon>
        <taxon>Pleuronectes</taxon>
    </lineage>
</organism>
<dbReference type="Proteomes" id="UP001153269">
    <property type="component" value="Unassembled WGS sequence"/>
</dbReference>
<proteinExistence type="predicted"/>
<feature type="compositionally biased region" description="Basic and acidic residues" evidence="1">
    <location>
        <begin position="197"/>
        <end position="220"/>
    </location>
</feature>
<dbReference type="EMBL" id="CADEAL010001335">
    <property type="protein sequence ID" value="CAB1431334.1"/>
    <property type="molecule type" value="Genomic_DNA"/>
</dbReference>